<keyword evidence="5" id="KW-0256">Endoplasmic reticulum</keyword>
<keyword evidence="4 12" id="KW-0812">Transmembrane</keyword>
<name>A0A2C6KGG7_9APIC</name>
<keyword evidence="14" id="KW-1185">Reference proteome</keyword>
<dbReference type="GO" id="GO:0005789">
    <property type="term" value="C:endoplasmic reticulum membrane"/>
    <property type="evidence" value="ECO:0007669"/>
    <property type="project" value="UniProtKB-SubCell"/>
</dbReference>
<dbReference type="Proteomes" id="UP000221165">
    <property type="component" value="Unassembled WGS sequence"/>
</dbReference>
<feature type="transmembrane region" description="Helical" evidence="12">
    <location>
        <begin position="50"/>
        <end position="68"/>
    </location>
</feature>
<gene>
    <name evidence="13" type="ORF">CSUI_010612</name>
</gene>
<dbReference type="OrthoDB" id="9993532at2759"/>
<evidence type="ECO:0000256" key="4">
    <source>
        <dbReference type="ARBA" id="ARBA00022692"/>
    </source>
</evidence>
<dbReference type="PANTHER" id="PTHR12869:SF0">
    <property type="entry name" value="BOS COMPLEX SUBUNIT TMEM147"/>
    <property type="match status" value="1"/>
</dbReference>
<feature type="region of interest" description="Disordered" evidence="11">
    <location>
        <begin position="383"/>
        <end position="411"/>
    </location>
</feature>
<evidence type="ECO:0000256" key="10">
    <source>
        <dbReference type="ARBA" id="ARBA00034899"/>
    </source>
</evidence>
<feature type="transmembrane region" description="Helical" evidence="12">
    <location>
        <begin position="206"/>
        <end position="231"/>
    </location>
</feature>
<dbReference type="GO" id="GO:0005886">
    <property type="term" value="C:plasma membrane"/>
    <property type="evidence" value="ECO:0007669"/>
    <property type="project" value="UniProtKB-SubCell"/>
</dbReference>
<accession>A0A2C6KGG7</accession>
<proteinExistence type="inferred from homology"/>
<evidence type="ECO:0000256" key="11">
    <source>
        <dbReference type="SAM" id="MobiDB-lite"/>
    </source>
</evidence>
<dbReference type="AlphaFoldDB" id="A0A2C6KGG7"/>
<comment type="subcellular location">
    <subcellularLocation>
        <location evidence="2">Cell membrane</location>
        <topology evidence="2">Multi-pass membrane protein</topology>
    </subcellularLocation>
    <subcellularLocation>
        <location evidence="1">Endoplasmic reticulum membrane</location>
        <topology evidence="1">Multi-pass membrane protein</topology>
    </subcellularLocation>
</comment>
<keyword evidence="3" id="KW-1003">Cell membrane</keyword>
<reference evidence="13 14" key="1">
    <citation type="journal article" date="2017" name="Int. J. Parasitol.">
        <title>The genome of the protozoan parasite Cystoisospora suis and a reverse vaccinology approach to identify vaccine candidates.</title>
        <authorList>
            <person name="Palmieri N."/>
            <person name="Shrestha A."/>
            <person name="Ruttkowski B."/>
            <person name="Beck T."/>
            <person name="Vogl C."/>
            <person name="Tomley F."/>
            <person name="Blake D.P."/>
            <person name="Joachim A."/>
        </authorList>
    </citation>
    <scope>NUCLEOTIDE SEQUENCE [LARGE SCALE GENOMIC DNA]</scope>
    <source>
        <strain evidence="13 14">Wien I</strain>
    </source>
</reference>
<dbReference type="PANTHER" id="PTHR12869">
    <property type="entry name" value="SMALL SEVEN TRANSMEMBRANE DOMAIN-CONTAINING PROTEIN"/>
    <property type="match status" value="1"/>
</dbReference>
<keyword evidence="7 12" id="KW-0472">Membrane</keyword>
<comment type="similarity">
    <text evidence="8">Belongs to the TMEM147 family.</text>
</comment>
<organism evidence="13 14">
    <name type="scientific">Cystoisospora suis</name>
    <dbReference type="NCBI Taxonomy" id="483139"/>
    <lineage>
        <taxon>Eukaryota</taxon>
        <taxon>Sar</taxon>
        <taxon>Alveolata</taxon>
        <taxon>Apicomplexa</taxon>
        <taxon>Conoidasida</taxon>
        <taxon>Coccidia</taxon>
        <taxon>Eucoccidiorida</taxon>
        <taxon>Eimeriorina</taxon>
        <taxon>Sarcocystidae</taxon>
        <taxon>Cystoisospora</taxon>
    </lineage>
</organism>
<feature type="transmembrane region" description="Helical" evidence="12">
    <location>
        <begin position="278"/>
        <end position="302"/>
    </location>
</feature>
<evidence type="ECO:0000256" key="6">
    <source>
        <dbReference type="ARBA" id="ARBA00022989"/>
    </source>
</evidence>
<evidence type="ECO:0000256" key="5">
    <source>
        <dbReference type="ARBA" id="ARBA00022824"/>
    </source>
</evidence>
<dbReference type="GeneID" id="94433926"/>
<dbReference type="RefSeq" id="XP_067917307.1">
    <property type="nucleotide sequence ID" value="XM_068070715.1"/>
</dbReference>
<protein>
    <recommendedName>
        <fullName evidence="9">BOS complex subunit TMEM147</fullName>
    </recommendedName>
    <alternativeName>
        <fullName evidence="10">Transmembrane protein 147</fullName>
    </alternativeName>
</protein>
<evidence type="ECO:0000313" key="14">
    <source>
        <dbReference type="Proteomes" id="UP000221165"/>
    </source>
</evidence>
<feature type="transmembrane region" description="Helical" evidence="12">
    <location>
        <begin position="243"/>
        <end position="266"/>
    </location>
</feature>
<dbReference type="VEuPathDB" id="ToxoDB:CSUI_010612"/>
<comment type="caution">
    <text evidence="13">The sequence shown here is derived from an EMBL/GenBank/DDBJ whole genome shotgun (WGS) entry which is preliminary data.</text>
</comment>
<dbReference type="EMBL" id="MIGC01007857">
    <property type="protein sequence ID" value="PHJ15575.1"/>
    <property type="molecule type" value="Genomic_DNA"/>
</dbReference>
<evidence type="ECO:0000256" key="1">
    <source>
        <dbReference type="ARBA" id="ARBA00004477"/>
    </source>
</evidence>
<keyword evidence="6 12" id="KW-1133">Transmembrane helix</keyword>
<evidence type="ECO:0000256" key="7">
    <source>
        <dbReference type="ARBA" id="ARBA00023136"/>
    </source>
</evidence>
<dbReference type="Pfam" id="PF09767">
    <property type="entry name" value="DUF2053"/>
    <property type="match status" value="1"/>
</dbReference>
<evidence type="ECO:0000256" key="2">
    <source>
        <dbReference type="ARBA" id="ARBA00004651"/>
    </source>
</evidence>
<evidence type="ECO:0000256" key="9">
    <source>
        <dbReference type="ARBA" id="ARBA00034846"/>
    </source>
</evidence>
<feature type="compositionally biased region" description="Polar residues" evidence="11">
    <location>
        <begin position="385"/>
        <end position="403"/>
    </location>
</feature>
<dbReference type="InterPro" id="IPR019164">
    <property type="entry name" value="TMEM147"/>
</dbReference>
<evidence type="ECO:0000313" key="13">
    <source>
        <dbReference type="EMBL" id="PHJ15575.1"/>
    </source>
</evidence>
<evidence type="ECO:0000256" key="12">
    <source>
        <dbReference type="SAM" id="Phobius"/>
    </source>
</evidence>
<feature type="transmembrane region" description="Helical" evidence="12">
    <location>
        <begin position="179"/>
        <end position="200"/>
    </location>
</feature>
<feature type="transmembrane region" description="Helical" evidence="12">
    <location>
        <begin position="309"/>
        <end position="328"/>
    </location>
</feature>
<evidence type="ECO:0000256" key="3">
    <source>
        <dbReference type="ARBA" id="ARBA00022475"/>
    </source>
</evidence>
<evidence type="ECO:0000256" key="8">
    <source>
        <dbReference type="ARBA" id="ARBA00034739"/>
    </source>
</evidence>
<feature type="transmembrane region" description="Helical" evidence="12">
    <location>
        <begin position="348"/>
        <end position="366"/>
    </location>
</feature>
<sequence>MCTYTCTSDSHAFVFPSYPPGTSLYSTFHSLFALHRALNIASLTSPSHSVISSSLFFCVLSLSLSWLLHHSSPNFFPRGILCRMSCPSHFLLLFPSIHCVRCPFRCLSMSPSIAVSSQSRSRPPLTATGAPLTFLLFDSPSCLSRTAGLNKLAQGFWLSSRLLLIFLHSSLSTRIPIHWFPGLANPGTTLYVSSLVVASLVPNMCYAYFVCEILTQILLGALEVCGIYVVLHHRIAMSIDAEARLLSVGLGWASAHSLFTCLLPLLSSVRTPAFQWRFFYGALSASVSTMSLLALTAIVFLVTRRKQQWNASIPAAGALGVVLLLFPFLSNRLVLGSAPSSAPGDAPVWWGFLAFQAAVTAYLGLLTRRMYQQWVGISAAGPAATTPQSQRMGSFASARQTSDGGEKQKAG</sequence>